<dbReference type="EMBL" id="CP061281">
    <property type="protein sequence ID" value="QNS08216.1"/>
    <property type="molecule type" value="Genomic_DNA"/>
</dbReference>
<dbReference type="InterPro" id="IPR011989">
    <property type="entry name" value="ARM-like"/>
</dbReference>
<accession>A0A7H1BHL1</accession>
<proteinExistence type="predicted"/>
<organism evidence="1 2">
    <name type="scientific">Streptomyces xanthii</name>
    <dbReference type="NCBI Taxonomy" id="2768069"/>
    <lineage>
        <taxon>Bacteria</taxon>
        <taxon>Bacillati</taxon>
        <taxon>Actinomycetota</taxon>
        <taxon>Actinomycetes</taxon>
        <taxon>Kitasatosporales</taxon>
        <taxon>Streptomycetaceae</taxon>
        <taxon>Streptomyces</taxon>
    </lineage>
</organism>
<sequence length="507" mass="55344">MSDSPRAPWLRGIAFNPAAPSDVLIRLLDRAAGESGLRMCEGRALPDAVVDAALRHPDPVVRRAFARNPYVDPARLTPLATDPSGIVRAWLAGGPRGYPRRVRPLPDGILLALLTAREAGEDGKLTVDEIVAELDSSRQIPLSFFRSMAGRERPELRVLATWRWESLTPDQRARLLDDPDPTVREAARDKNWATDPGQVEARLPSFSPRNAWVFATCALSPALIEQCFADGTEHLLTRNKYIPAHTVARLARHPEAQVRAEVATRPDLGPDLAAELRQDEHEGVRTRARLHPFIRTWAESSAMEWGVDHGPDCPCPIGEPFTQPHTDPAVGPSPDWFAACAVAEEPERRRVAASWPGLSAELVETLAQDSDEEVRIRLACHHPLAPPHLLTEVYVTRSAHRPHLLTLPAFPRTGWAHHIDHPDPEVRALAAADPAVPAPPLADPDATVRRAAATNPNLTPETLEALLSDPQTAEGAAANPALPVARMHALLDQCLNDTSNPPTAAPR</sequence>
<keyword evidence="2" id="KW-1185">Reference proteome</keyword>
<dbReference type="Gene3D" id="1.25.10.10">
    <property type="entry name" value="Leucine-rich Repeat Variant"/>
    <property type="match status" value="3"/>
</dbReference>
<dbReference type="AlphaFoldDB" id="A0A7H1BHL1"/>
<dbReference type="KEGG" id="sxn:IAG42_34455"/>
<evidence type="ECO:0000313" key="1">
    <source>
        <dbReference type="EMBL" id="QNS08216.1"/>
    </source>
</evidence>
<dbReference type="RefSeq" id="WP_188340877.1">
    <property type="nucleotide sequence ID" value="NZ_CP061281.1"/>
</dbReference>
<protein>
    <recommendedName>
        <fullName evidence="3">Leucine rich repeat variant</fullName>
    </recommendedName>
</protein>
<name>A0A7H1BHL1_9ACTN</name>
<evidence type="ECO:0000313" key="2">
    <source>
        <dbReference type="Proteomes" id="UP000516428"/>
    </source>
</evidence>
<dbReference type="InterPro" id="IPR004830">
    <property type="entry name" value="LRR_variant"/>
</dbReference>
<reference evidence="1 2" key="1">
    <citation type="submission" date="2020-09" db="EMBL/GenBank/DDBJ databases">
        <title>A novel species.</title>
        <authorList>
            <person name="Gao J."/>
        </authorList>
    </citation>
    <scope>NUCLEOTIDE SEQUENCE [LARGE SCALE GENOMIC DNA]</scope>
    <source>
        <strain evidence="1 2">CRXT-Y-14</strain>
    </source>
</reference>
<dbReference type="Pfam" id="PF01816">
    <property type="entry name" value="LRV"/>
    <property type="match status" value="1"/>
</dbReference>
<evidence type="ECO:0008006" key="3">
    <source>
        <dbReference type="Google" id="ProtNLM"/>
    </source>
</evidence>
<dbReference type="Proteomes" id="UP000516428">
    <property type="component" value="Chromosome"/>
</dbReference>
<gene>
    <name evidence="1" type="ORF">IAG42_34455</name>
</gene>